<comment type="similarity">
    <text evidence="1">Belongs to the protein-tyrosine phosphatase family. Non-receptor class subfamily.</text>
</comment>
<dbReference type="InterPro" id="IPR003595">
    <property type="entry name" value="Tyr_Pase_cat"/>
</dbReference>
<dbReference type="Proteomes" id="UP001050691">
    <property type="component" value="Unassembled WGS sequence"/>
</dbReference>
<sequence length="395" mass="44564">MASPSWLQSVVKNTSSLSLALHTLEHRERQRQIARLTQDSFLSSTSDSTAGSVDSSCGVPAVIRAHYSCVIGQLPANKHKNRYIDLEPYDRTRVKVPSNNKEEQGETEDGRYINANWVRELWGGKVWIAAQAPLPNTFHAFLTLCMVPAAPLRRQQRVHTIVQLTMPVENGRRRAHQYFSTQVGSAVVIHPEQGCDTLPSIHVRVESEEHVDNAGCILTDLRLRWYDRQQQELQTTEEFQVTHLLYTGWPDFGVPDENESILNFVRLVERVNNRHLDAIANHDPNDSPPILIHCSAGVGRTGSLIALFSILRAYSLLTSHRPASNPSFPPSLTQSPLGPLPSKLKNDLVVQEIDALREQRQGMVQRDEQAAWIYYALIDAFNGYKDVLSSTYFIR</sequence>
<dbReference type="InterPro" id="IPR000242">
    <property type="entry name" value="PTP_cat"/>
</dbReference>
<accession>A0AAV5AES2</accession>
<dbReference type="Gene3D" id="3.90.190.10">
    <property type="entry name" value="Protein tyrosine phosphatase superfamily"/>
    <property type="match status" value="1"/>
</dbReference>
<keyword evidence="5" id="KW-1185">Reference proteome</keyword>
<feature type="domain" description="Tyrosine specific protein phosphatases" evidence="3">
    <location>
        <begin position="262"/>
        <end position="371"/>
    </location>
</feature>
<evidence type="ECO:0000313" key="4">
    <source>
        <dbReference type="EMBL" id="GJJ13141.1"/>
    </source>
</evidence>
<evidence type="ECO:0000259" key="2">
    <source>
        <dbReference type="PROSITE" id="PS50055"/>
    </source>
</evidence>
<dbReference type="InterPro" id="IPR029021">
    <property type="entry name" value="Prot-tyrosine_phosphatase-like"/>
</dbReference>
<dbReference type="CDD" id="cd00047">
    <property type="entry name" value="PTPc"/>
    <property type="match status" value="1"/>
</dbReference>
<evidence type="ECO:0000313" key="5">
    <source>
        <dbReference type="Proteomes" id="UP001050691"/>
    </source>
</evidence>
<dbReference type="SMART" id="SM00404">
    <property type="entry name" value="PTPc_motif"/>
    <property type="match status" value="1"/>
</dbReference>
<dbReference type="EMBL" id="BPWL01000008">
    <property type="protein sequence ID" value="GJJ13141.1"/>
    <property type="molecule type" value="Genomic_DNA"/>
</dbReference>
<dbReference type="InterPro" id="IPR050348">
    <property type="entry name" value="Protein-Tyr_Phosphatase"/>
</dbReference>
<feature type="domain" description="Tyrosine-protein phosphatase" evidence="2">
    <location>
        <begin position="72"/>
        <end position="380"/>
    </location>
</feature>
<dbReference type="PRINTS" id="PR00700">
    <property type="entry name" value="PRTYPHPHTASE"/>
</dbReference>
<evidence type="ECO:0000259" key="3">
    <source>
        <dbReference type="PROSITE" id="PS50056"/>
    </source>
</evidence>
<dbReference type="PROSITE" id="PS00383">
    <property type="entry name" value="TYR_PHOSPHATASE_1"/>
    <property type="match status" value="1"/>
</dbReference>
<dbReference type="PROSITE" id="PS50055">
    <property type="entry name" value="TYR_PHOSPHATASE_PTP"/>
    <property type="match status" value="1"/>
</dbReference>
<evidence type="ECO:0000256" key="1">
    <source>
        <dbReference type="ARBA" id="ARBA00009649"/>
    </source>
</evidence>
<evidence type="ECO:0008006" key="6">
    <source>
        <dbReference type="Google" id="ProtNLM"/>
    </source>
</evidence>
<gene>
    <name evidence="4" type="ORF">Clacol_007391</name>
</gene>
<dbReference type="SUPFAM" id="SSF52799">
    <property type="entry name" value="(Phosphotyrosine protein) phosphatases II"/>
    <property type="match status" value="1"/>
</dbReference>
<dbReference type="PROSITE" id="PS50056">
    <property type="entry name" value="TYR_PHOSPHATASE_2"/>
    <property type="match status" value="1"/>
</dbReference>
<dbReference type="GO" id="GO:0004725">
    <property type="term" value="F:protein tyrosine phosphatase activity"/>
    <property type="evidence" value="ECO:0007669"/>
    <property type="project" value="InterPro"/>
</dbReference>
<organism evidence="4 5">
    <name type="scientific">Clathrus columnatus</name>
    <dbReference type="NCBI Taxonomy" id="1419009"/>
    <lineage>
        <taxon>Eukaryota</taxon>
        <taxon>Fungi</taxon>
        <taxon>Dikarya</taxon>
        <taxon>Basidiomycota</taxon>
        <taxon>Agaricomycotina</taxon>
        <taxon>Agaricomycetes</taxon>
        <taxon>Phallomycetidae</taxon>
        <taxon>Phallales</taxon>
        <taxon>Clathraceae</taxon>
        <taxon>Clathrus</taxon>
    </lineage>
</organism>
<dbReference type="Pfam" id="PF00102">
    <property type="entry name" value="Y_phosphatase"/>
    <property type="match status" value="1"/>
</dbReference>
<proteinExistence type="inferred from homology"/>
<name>A0AAV5AES2_9AGAM</name>
<protein>
    <recommendedName>
        <fullName evidence="6">Phosphatases II</fullName>
    </recommendedName>
</protein>
<dbReference type="InterPro" id="IPR016130">
    <property type="entry name" value="Tyr_Pase_AS"/>
</dbReference>
<dbReference type="SMART" id="SM00194">
    <property type="entry name" value="PTPc"/>
    <property type="match status" value="1"/>
</dbReference>
<reference evidence="4" key="1">
    <citation type="submission" date="2021-10" db="EMBL/GenBank/DDBJ databases">
        <title>De novo Genome Assembly of Clathrus columnatus (Basidiomycota, Fungi) Using Illumina and Nanopore Sequence Data.</title>
        <authorList>
            <person name="Ogiso-Tanaka E."/>
            <person name="Itagaki H."/>
            <person name="Hosoya T."/>
            <person name="Hosaka K."/>
        </authorList>
    </citation>
    <scope>NUCLEOTIDE SEQUENCE</scope>
    <source>
        <strain evidence="4">MO-923</strain>
    </source>
</reference>
<dbReference type="InterPro" id="IPR000387">
    <property type="entry name" value="Tyr_Pase_dom"/>
</dbReference>
<comment type="caution">
    <text evidence="4">The sequence shown here is derived from an EMBL/GenBank/DDBJ whole genome shotgun (WGS) entry which is preliminary data.</text>
</comment>
<dbReference type="AlphaFoldDB" id="A0AAV5AES2"/>
<dbReference type="PANTHER" id="PTHR19134">
    <property type="entry name" value="RECEPTOR-TYPE TYROSINE-PROTEIN PHOSPHATASE"/>
    <property type="match status" value="1"/>
</dbReference>
<dbReference type="PANTHER" id="PTHR19134:SF449">
    <property type="entry name" value="TYROSINE-PROTEIN PHOSPHATASE 1"/>
    <property type="match status" value="1"/>
</dbReference>